<geneLocation type="plasmid" evidence="11">
    <name>pne1a</name>
</geneLocation>
<dbReference type="InterPro" id="IPR036316">
    <property type="entry name" value="Pili_assmbl_chap_C_dom_sf"/>
</dbReference>
<dbReference type="InterPro" id="IPR018046">
    <property type="entry name" value="Pili_assmbl_chaperone_CS"/>
</dbReference>
<evidence type="ECO:0000313" key="11">
    <source>
        <dbReference type="Proteomes" id="UP000502005"/>
    </source>
</evidence>
<feature type="domain" description="Pili assembly chaperone C-terminal" evidence="9">
    <location>
        <begin position="174"/>
        <end position="230"/>
    </location>
</feature>
<comment type="subcellular location">
    <subcellularLocation>
        <location evidence="1 6">Periplasm</location>
    </subcellularLocation>
</comment>
<dbReference type="Gene3D" id="2.60.40.10">
    <property type="entry name" value="Immunoglobulins"/>
    <property type="match status" value="2"/>
</dbReference>
<dbReference type="EMBL" id="CP024769">
    <property type="protein sequence ID" value="QGY31939.1"/>
    <property type="molecule type" value="Genomic_DNA"/>
</dbReference>
<evidence type="ECO:0000256" key="7">
    <source>
        <dbReference type="SAM" id="SignalP"/>
    </source>
</evidence>
<dbReference type="PANTHER" id="PTHR30251:SF7">
    <property type="entry name" value="FIMBRIAE CHAPARONE"/>
    <property type="match status" value="1"/>
</dbReference>
<keyword evidence="5 6" id="KW-0143">Chaperone</keyword>
<dbReference type="SUPFAM" id="SSF49354">
    <property type="entry name" value="PapD-like"/>
    <property type="match status" value="1"/>
</dbReference>
<feature type="signal peptide" evidence="7">
    <location>
        <begin position="1"/>
        <end position="27"/>
    </location>
</feature>
<accession>A0A6B9GEK6</accession>
<dbReference type="InterPro" id="IPR013783">
    <property type="entry name" value="Ig-like_fold"/>
</dbReference>
<dbReference type="InterPro" id="IPR001829">
    <property type="entry name" value="Pili_assmbl_chaperone_bac"/>
</dbReference>
<keyword evidence="3 7" id="KW-0732">Signal</keyword>
<dbReference type="InterPro" id="IPR016148">
    <property type="entry name" value="Pili_assmbl_chaperone_C"/>
</dbReference>
<keyword evidence="10" id="KW-0614">Plasmid</keyword>
<proteinExistence type="inferred from homology"/>
<dbReference type="PANTHER" id="PTHR30251">
    <property type="entry name" value="PILUS ASSEMBLY CHAPERONE"/>
    <property type="match status" value="1"/>
</dbReference>
<feature type="chain" id="PRO_5025394668" evidence="7">
    <location>
        <begin position="28"/>
        <end position="241"/>
    </location>
</feature>
<sequence>MRNCKLSSAFSKTMFLIMTMASFNASAVVNVDKTRVIFNATANMQSINLVNSSESPTIVQVWTDDGDINASPDQSRTPVIALPPVMKMFPGELRSLRLMLTSRGSIPADRESLYWLNIYQIPSLKNDMSKVEKKVVLPLRIRLKVFVRPAGLNAPQIADPAKIQFMAKDRQLIVKNPTPWYMSINVTIGRHDNLKNLLIEPQSQLVVPLSEALQTGEKVKYDVIDDNGNPVNYSANILPLV</sequence>
<evidence type="ECO:0000256" key="1">
    <source>
        <dbReference type="ARBA" id="ARBA00004418"/>
    </source>
</evidence>
<name>A0A6B9GEK6_PANCY</name>
<dbReference type="Proteomes" id="UP000502005">
    <property type="component" value="Plasmid pNE1A"/>
</dbReference>
<dbReference type="AlphaFoldDB" id="A0A6B9GEK6"/>
<dbReference type="Pfam" id="PF02753">
    <property type="entry name" value="PapD_C"/>
    <property type="match status" value="1"/>
</dbReference>
<dbReference type="PRINTS" id="PR00969">
    <property type="entry name" value="CHAPERONPILI"/>
</dbReference>
<feature type="domain" description="Pili assembly chaperone N-terminal" evidence="8">
    <location>
        <begin position="29"/>
        <end position="152"/>
    </location>
</feature>
<evidence type="ECO:0000256" key="5">
    <source>
        <dbReference type="ARBA" id="ARBA00023186"/>
    </source>
</evidence>
<evidence type="ECO:0000259" key="9">
    <source>
        <dbReference type="Pfam" id="PF02753"/>
    </source>
</evidence>
<protein>
    <submittedName>
        <fullName evidence="10">Fimbrial assembly protein</fullName>
    </submittedName>
</protein>
<evidence type="ECO:0000256" key="2">
    <source>
        <dbReference type="ARBA" id="ARBA00007399"/>
    </source>
</evidence>
<comment type="similarity">
    <text evidence="2 6">Belongs to the periplasmic pilus chaperone family.</text>
</comment>
<evidence type="ECO:0000256" key="4">
    <source>
        <dbReference type="ARBA" id="ARBA00022764"/>
    </source>
</evidence>
<keyword evidence="4" id="KW-0574">Periplasm</keyword>
<dbReference type="Pfam" id="PF00345">
    <property type="entry name" value="PapD_N"/>
    <property type="match status" value="1"/>
</dbReference>
<dbReference type="InterPro" id="IPR016147">
    <property type="entry name" value="Pili_assmbl_chaperone_N"/>
</dbReference>
<dbReference type="SUPFAM" id="SSF49584">
    <property type="entry name" value="Periplasmic chaperone C-domain"/>
    <property type="match status" value="1"/>
</dbReference>
<dbReference type="InterPro" id="IPR050643">
    <property type="entry name" value="Periplasmic_pilus_chap"/>
</dbReference>
<evidence type="ECO:0000256" key="6">
    <source>
        <dbReference type="RuleBase" id="RU003918"/>
    </source>
</evidence>
<dbReference type="NCBIfam" id="NF011782">
    <property type="entry name" value="PRK15246.1"/>
    <property type="match status" value="1"/>
</dbReference>
<reference evidence="10 11" key="1">
    <citation type="submission" date="2017-11" db="EMBL/GenBank/DDBJ databases">
        <title>Genome sequence of Pantoea cypripedii NE1.</title>
        <authorList>
            <person name="Nascimento F.X."/>
        </authorList>
    </citation>
    <scope>NUCLEOTIDE SEQUENCE [LARGE SCALE GENOMIC DNA]</scope>
    <source>
        <strain evidence="10 11">NE1</strain>
        <plasmid evidence="11">pne1a</plasmid>
    </source>
</reference>
<gene>
    <name evidence="10" type="ORF">CUN67_23455</name>
</gene>
<dbReference type="PROSITE" id="PS00635">
    <property type="entry name" value="PILI_CHAPERONE"/>
    <property type="match status" value="1"/>
</dbReference>
<dbReference type="GO" id="GO:0030288">
    <property type="term" value="C:outer membrane-bounded periplasmic space"/>
    <property type="evidence" value="ECO:0007669"/>
    <property type="project" value="InterPro"/>
</dbReference>
<evidence type="ECO:0000256" key="3">
    <source>
        <dbReference type="ARBA" id="ARBA00022729"/>
    </source>
</evidence>
<evidence type="ECO:0000313" key="10">
    <source>
        <dbReference type="EMBL" id="QGY31939.1"/>
    </source>
</evidence>
<organism evidence="10 11">
    <name type="scientific">Pantoea cypripedii</name>
    <name type="common">Pectobacterium cypripedii</name>
    <name type="synonym">Erwinia cypripedii</name>
    <dbReference type="NCBI Taxonomy" id="55209"/>
    <lineage>
        <taxon>Bacteria</taxon>
        <taxon>Pseudomonadati</taxon>
        <taxon>Pseudomonadota</taxon>
        <taxon>Gammaproteobacteria</taxon>
        <taxon>Enterobacterales</taxon>
        <taxon>Erwiniaceae</taxon>
        <taxon>Pantoea</taxon>
    </lineage>
</organism>
<evidence type="ECO:0000259" key="8">
    <source>
        <dbReference type="Pfam" id="PF00345"/>
    </source>
</evidence>
<dbReference type="GO" id="GO:0071555">
    <property type="term" value="P:cell wall organization"/>
    <property type="evidence" value="ECO:0007669"/>
    <property type="project" value="InterPro"/>
</dbReference>
<dbReference type="InterPro" id="IPR008962">
    <property type="entry name" value="PapD-like_sf"/>
</dbReference>